<proteinExistence type="predicted"/>
<dbReference type="AlphaFoldDB" id="A0A941IM39"/>
<dbReference type="RefSeq" id="WP_212521790.1">
    <property type="nucleotide sequence ID" value="NZ_JAGSOH010000147.1"/>
</dbReference>
<dbReference type="Proteomes" id="UP000676325">
    <property type="component" value="Unassembled WGS sequence"/>
</dbReference>
<protein>
    <submittedName>
        <fullName evidence="1">Uncharacterized protein</fullName>
    </submittedName>
</protein>
<keyword evidence="2" id="KW-1185">Reference proteome</keyword>
<name>A0A941IM39_9ACTN</name>
<reference evidence="1" key="1">
    <citation type="submission" date="2021-04" db="EMBL/GenBank/DDBJ databases">
        <title>Genome based classification of Actinospica acidithermotolerans sp. nov., an actinobacterium isolated from an Indonesian hot spring.</title>
        <authorList>
            <person name="Kusuma A.B."/>
            <person name="Putra K.E."/>
            <person name="Nafisah S."/>
            <person name="Loh J."/>
            <person name="Nouioui I."/>
            <person name="Goodfellow M."/>
        </authorList>
    </citation>
    <scope>NUCLEOTIDE SEQUENCE</scope>
    <source>
        <strain evidence="1">MGRD01-02</strain>
    </source>
</reference>
<organism evidence="1 2">
    <name type="scientific">Actinospica acidithermotolerans</name>
    <dbReference type="NCBI Taxonomy" id="2828514"/>
    <lineage>
        <taxon>Bacteria</taxon>
        <taxon>Bacillati</taxon>
        <taxon>Actinomycetota</taxon>
        <taxon>Actinomycetes</taxon>
        <taxon>Catenulisporales</taxon>
        <taxon>Actinospicaceae</taxon>
        <taxon>Actinospica</taxon>
    </lineage>
</organism>
<dbReference type="EMBL" id="JAGSOH010000147">
    <property type="protein sequence ID" value="MBR7830667.1"/>
    <property type="molecule type" value="Genomic_DNA"/>
</dbReference>
<comment type="caution">
    <text evidence="1">The sequence shown here is derived from an EMBL/GenBank/DDBJ whole genome shotgun (WGS) entry which is preliminary data.</text>
</comment>
<evidence type="ECO:0000313" key="1">
    <source>
        <dbReference type="EMBL" id="MBR7830667.1"/>
    </source>
</evidence>
<accession>A0A941IM39</accession>
<evidence type="ECO:0000313" key="2">
    <source>
        <dbReference type="Proteomes" id="UP000676325"/>
    </source>
</evidence>
<sequence length="154" mass="16817">MTTAEQLEAIPAITGRSLVDPKLFERLSARVAIENGTDRATAERIMDQALAFLGTCAVSTATLAPSETVDLGWHTFLFHTREYAEFCDRIAGRFIHHVPTDDESESEGAASVWHTTATMVAAGYVVDAPMWERSGNCSQCHNGCHNDPPPDPKK</sequence>
<gene>
    <name evidence="1" type="ORF">KDK95_30475</name>
</gene>